<dbReference type="PROSITE" id="PS50893">
    <property type="entry name" value="ABC_TRANSPORTER_2"/>
    <property type="match status" value="1"/>
</dbReference>
<dbReference type="InterPro" id="IPR003439">
    <property type="entry name" value="ABC_transporter-like_ATP-bd"/>
</dbReference>
<dbReference type="GO" id="GO:0016887">
    <property type="term" value="F:ATP hydrolysis activity"/>
    <property type="evidence" value="ECO:0007669"/>
    <property type="project" value="InterPro"/>
</dbReference>
<comment type="similarity">
    <text evidence="1">Belongs to the ABC transporter superfamily.</text>
</comment>
<organism evidence="6 7">
    <name type="scientific">Butyrivibrio hungatei</name>
    <dbReference type="NCBI Taxonomy" id="185008"/>
    <lineage>
        <taxon>Bacteria</taxon>
        <taxon>Bacillati</taxon>
        <taxon>Bacillota</taxon>
        <taxon>Clostridia</taxon>
        <taxon>Lachnospirales</taxon>
        <taxon>Lachnospiraceae</taxon>
        <taxon>Butyrivibrio</taxon>
    </lineage>
</organism>
<dbReference type="AlphaFoldDB" id="A0A1G5BRB8"/>
<dbReference type="PANTHER" id="PTHR43776">
    <property type="entry name" value="TRANSPORT ATP-BINDING PROTEIN"/>
    <property type="match status" value="1"/>
</dbReference>
<feature type="domain" description="ABC transporter" evidence="5">
    <location>
        <begin position="7"/>
        <end position="244"/>
    </location>
</feature>
<dbReference type="InterPro" id="IPR017871">
    <property type="entry name" value="ABC_transporter-like_CS"/>
</dbReference>
<evidence type="ECO:0000256" key="4">
    <source>
        <dbReference type="ARBA" id="ARBA00022840"/>
    </source>
</evidence>
<dbReference type="Proteomes" id="UP000183047">
    <property type="component" value="Unassembled WGS sequence"/>
</dbReference>
<evidence type="ECO:0000259" key="5">
    <source>
        <dbReference type="PROSITE" id="PS50893"/>
    </source>
</evidence>
<accession>A0A1G5BRB8</accession>
<evidence type="ECO:0000313" key="6">
    <source>
        <dbReference type="EMBL" id="SCX92759.1"/>
    </source>
</evidence>
<dbReference type="InterPro" id="IPR027417">
    <property type="entry name" value="P-loop_NTPase"/>
</dbReference>
<evidence type="ECO:0000313" key="7">
    <source>
        <dbReference type="Proteomes" id="UP000183047"/>
    </source>
</evidence>
<dbReference type="Gene3D" id="3.40.50.300">
    <property type="entry name" value="P-loop containing nucleotide triphosphate hydrolases"/>
    <property type="match status" value="1"/>
</dbReference>
<dbReference type="EMBL" id="FMUR01000005">
    <property type="protein sequence ID" value="SCX92759.1"/>
    <property type="molecule type" value="Genomic_DNA"/>
</dbReference>
<dbReference type="OrthoDB" id="9806285at2"/>
<dbReference type="CDD" id="cd03257">
    <property type="entry name" value="ABC_NikE_OppD_transporters"/>
    <property type="match status" value="1"/>
</dbReference>
<keyword evidence="3" id="KW-0547">Nucleotide-binding</keyword>
<reference evidence="7" key="1">
    <citation type="submission" date="2016-10" db="EMBL/GenBank/DDBJ databases">
        <authorList>
            <person name="Varghese N."/>
            <person name="Submissions S."/>
        </authorList>
    </citation>
    <scope>NUCLEOTIDE SEQUENCE [LARGE SCALE GENOMIC DNA]</scope>
    <source>
        <strain evidence="7">XBD2006</strain>
    </source>
</reference>
<gene>
    <name evidence="6" type="ORF">SAMN02910451_00774</name>
</gene>
<evidence type="ECO:0000256" key="1">
    <source>
        <dbReference type="ARBA" id="ARBA00005417"/>
    </source>
</evidence>
<keyword evidence="4 6" id="KW-0067">ATP-binding</keyword>
<evidence type="ECO:0000256" key="3">
    <source>
        <dbReference type="ARBA" id="ARBA00022741"/>
    </source>
</evidence>
<keyword evidence="2" id="KW-0813">Transport</keyword>
<dbReference type="InterPro" id="IPR003593">
    <property type="entry name" value="AAA+_ATPase"/>
</dbReference>
<dbReference type="Pfam" id="PF00005">
    <property type="entry name" value="ABC_tran"/>
    <property type="match status" value="1"/>
</dbReference>
<dbReference type="GO" id="GO:0005524">
    <property type="term" value="F:ATP binding"/>
    <property type="evidence" value="ECO:0007669"/>
    <property type="project" value="UniProtKB-KW"/>
</dbReference>
<dbReference type="SMART" id="SM00382">
    <property type="entry name" value="AAA"/>
    <property type="match status" value="1"/>
</dbReference>
<keyword evidence="7" id="KW-1185">Reference proteome</keyword>
<dbReference type="RefSeq" id="WP_074461532.1">
    <property type="nucleotide sequence ID" value="NZ_FMUR01000005.1"/>
</dbReference>
<dbReference type="PROSITE" id="PS00211">
    <property type="entry name" value="ABC_TRANSPORTER_1"/>
    <property type="match status" value="1"/>
</dbReference>
<dbReference type="InterPro" id="IPR050319">
    <property type="entry name" value="ABC_transp_ATP-bind"/>
</dbReference>
<dbReference type="PANTHER" id="PTHR43776:SF7">
    <property type="entry name" value="D,D-DIPEPTIDE TRANSPORT ATP-BINDING PROTEIN DDPF-RELATED"/>
    <property type="match status" value="1"/>
</dbReference>
<protein>
    <submittedName>
        <fullName evidence="6">Peptide/nickel transport system ATP-binding protein</fullName>
    </submittedName>
</protein>
<evidence type="ECO:0000256" key="2">
    <source>
        <dbReference type="ARBA" id="ARBA00022448"/>
    </source>
</evidence>
<sequence length="251" mass="28802">MSEDKVLRASNLNVFYKNRKRKLFSKNKKIQVLHDVTFDMEEGEVLAIAGESGCGKSTLARAIVGINKDYTGELVQKYDGPQMVFQDPYSSLNPAKKVGWLMEEPLKVDRKRKWTKEERMARVKEVMKEVELPIEMLDRYPSQLSGGQRQRVCIGIALMRYPKLLIADEPVSALDVTIQSQIMELLRSLHKKLGISIIFISHDLRVVYRISDHVMIMKDGVIVEHGKTDEVYRHPQADYTKRLLTAAGIRK</sequence>
<proteinExistence type="inferred from homology"/>
<name>A0A1G5BRB8_9FIRM</name>
<dbReference type="SUPFAM" id="SSF52540">
    <property type="entry name" value="P-loop containing nucleoside triphosphate hydrolases"/>
    <property type="match status" value="1"/>
</dbReference>
<dbReference type="STRING" id="185008.bhn_I1704"/>
<dbReference type="GO" id="GO:0055085">
    <property type="term" value="P:transmembrane transport"/>
    <property type="evidence" value="ECO:0007669"/>
    <property type="project" value="UniProtKB-ARBA"/>
</dbReference>